<dbReference type="RefSeq" id="WP_265164035.1">
    <property type="nucleotide sequence ID" value="NZ_CP069620.1"/>
</dbReference>
<protein>
    <submittedName>
        <fullName evidence="1">Uncharacterized protein</fullName>
    </submittedName>
</protein>
<name>A0ABY6NRW0_9FLAO</name>
<evidence type="ECO:0000313" key="1">
    <source>
        <dbReference type="EMBL" id="UZH55645.1"/>
    </source>
</evidence>
<evidence type="ECO:0000313" key="2">
    <source>
        <dbReference type="Proteomes" id="UP001163981"/>
    </source>
</evidence>
<sequence>MKDFLKRSKNHLWCSHMYQQIQRRSKKKLQEKSTGSVILKISDPAIYHRYFYTLIKFFSIEGYAIYYPECDLAHFNKIFYRRNTQPWNYFNLIFKEGLVLLGEMPTNKDFFELNDGNISRDYYFLNQERKEYSYRIPMTMHPLFYHLDYWKTPVKMNHKRKRSVFFSGNLSSGPYQNFKKEIFKQENRTEICHFLKEGSLYKEIEKVENLEEYIKSEEDFRVIMIDSVKSNINMPLLRPTLSSFNFFLALPGFLVPHCHNLIEALSSGTIPIIHKNYAAVMTPPLLNLENAIVFDDLEDLVEKIQYAFNLDDETILKMRKAVQFYYKTNLTPSSVIKKILSNKENSFYLQAEQNSLRQTL</sequence>
<reference evidence="1" key="1">
    <citation type="submission" date="2021-02" db="EMBL/GenBank/DDBJ databases">
        <title>Salinimicrobium sp. nov. isolated from seawater in Tongyeong, Republic of Korea.</title>
        <authorList>
            <person name="Lee S.-J."/>
        </authorList>
    </citation>
    <scope>NUCLEOTIDE SEQUENCE</scope>
    <source>
        <strain evidence="1">HN-2-9-2</strain>
    </source>
</reference>
<dbReference type="EMBL" id="CP069620">
    <property type="protein sequence ID" value="UZH55645.1"/>
    <property type="molecule type" value="Genomic_DNA"/>
</dbReference>
<proteinExistence type="predicted"/>
<gene>
    <name evidence="1" type="ORF">JRG66_01760</name>
</gene>
<organism evidence="1 2">
    <name type="scientific">Salinimicrobium tongyeongense</name>
    <dbReference type="NCBI Taxonomy" id="2809707"/>
    <lineage>
        <taxon>Bacteria</taxon>
        <taxon>Pseudomonadati</taxon>
        <taxon>Bacteroidota</taxon>
        <taxon>Flavobacteriia</taxon>
        <taxon>Flavobacteriales</taxon>
        <taxon>Flavobacteriaceae</taxon>
        <taxon>Salinimicrobium</taxon>
    </lineage>
</organism>
<accession>A0ABY6NRW0</accession>
<dbReference type="Proteomes" id="UP001163981">
    <property type="component" value="Chromosome"/>
</dbReference>
<keyword evidence="2" id="KW-1185">Reference proteome</keyword>